<dbReference type="EMBL" id="CAJOBC010084474">
    <property type="protein sequence ID" value="CAF4317626.1"/>
    <property type="molecule type" value="Genomic_DNA"/>
</dbReference>
<dbReference type="SUPFAM" id="SSF63829">
    <property type="entry name" value="Calcium-dependent phosphotriesterase"/>
    <property type="match status" value="1"/>
</dbReference>
<evidence type="ECO:0000313" key="3">
    <source>
        <dbReference type="EMBL" id="CAF4317626.1"/>
    </source>
</evidence>
<dbReference type="Gene3D" id="2.120.10.30">
    <property type="entry name" value="TolB, C-terminal domain"/>
    <property type="match status" value="1"/>
</dbReference>
<protein>
    <submittedName>
        <fullName evidence="2">Uncharacterized protein</fullName>
    </submittedName>
</protein>
<evidence type="ECO:0000313" key="2">
    <source>
        <dbReference type="EMBL" id="CAF1441740.1"/>
    </source>
</evidence>
<organism evidence="2 4">
    <name type="scientific">Didymodactylos carnosus</name>
    <dbReference type="NCBI Taxonomy" id="1234261"/>
    <lineage>
        <taxon>Eukaryota</taxon>
        <taxon>Metazoa</taxon>
        <taxon>Spiralia</taxon>
        <taxon>Gnathifera</taxon>
        <taxon>Rotifera</taxon>
        <taxon>Eurotatoria</taxon>
        <taxon>Bdelloidea</taxon>
        <taxon>Philodinida</taxon>
        <taxon>Philodinidae</taxon>
        <taxon>Didymodactylos</taxon>
    </lineage>
</organism>
<dbReference type="Proteomes" id="UP000663829">
    <property type="component" value="Unassembled WGS sequence"/>
</dbReference>
<dbReference type="InterPro" id="IPR011042">
    <property type="entry name" value="6-blade_b-propeller_TolB-like"/>
</dbReference>
<accession>A0A815NUM4</accession>
<sequence>MESLCPATGFVIMLRATESSKVVAGGFGHGSNTNQLCFPYGLVVIDDDQTIIVADWGNHRIVQWKIGEANGQVIADDEEPGHQLNQLNGQPT</sequence>
<keyword evidence="4" id="KW-1185">Reference proteome</keyword>
<gene>
    <name evidence="2" type="ORF">GPM918_LOCUS34398</name>
    <name evidence="3" type="ORF">SRO942_LOCUS35095</name>
</gene>
<proteinExistence type="predicted"/>
<comment type="caution">
    <text evidence="2">The sequence shown here is derived from an EMBL/GenBank/DDBJ whole genome shotgun (WGS) entry which is preliminary data.</text>
</comment>
<dbReference type="OrthoDB" id="10029777at2759"/>
<evidence type="ECO:0000256" key="1">
    <source>
        <dbReference type="ARBA" id="ARBA00022737"/>
    </source>
</evidence>
<evidence type="ECO:0000313" key="4">
    <source>
        <dbReference type="Proteomes" id="UP000663829"/>
    </source>
</evidence>
<dbReference type="Pfam" id="PF01436">
    <property type="entry name" value="NHL"/>
    <property type="match status" value="1"/>
</dbReference>
<name>A0A815NUM4_9BILA</name>
<dbReference type="AlphaFoldDB" id="A0A815NUM4"/>
<dbReference type="EMBL" id="CAJNOQ010019033">
    <property type="protein sequence ID" value="CAF1441740.1"/>
    <property type="molecule type" value="Genomic_DNA"/>
</dbReference>
<reference evidence="2" key="1">
    <citation type="submission" date="2021-02" db="EMBL/GenBank/DDBJ databases">
        <authorList>
            <person name="Nowell W R."/>
        </authorList>
    </citation>
    <scope>NUCLEOTIDE SEQUENCE</scope>
</reference>
<keyword evidence="1" id="KW-0677">Repeat</keyword>
<dbReference type="InterPro" id="IPR001258">
    <property type="entry name" value="NHL_repeat"/>
</dbReference>
<dbReference type="Proteomes" id="UP000681722">
    <property type="component" value="Unassembled WGS sequence"/>
</dbReference>